<dbReference type="HOGENOM" id="CLU_2626185_0_0_1"/>
<protein>
    <submittedName>
        <fullName evidence="2">Uncharacterized protein</fullName>
    </submittedName>
</protein>
<reference evidence="2" key="1">
    <citation type="submission" date="2015-04" db="UniProtKB">
        <authorList>
            <consortium name="EnsemblPlants"/>
        </authorList>
    </citation>
    <scope>IDENTIFICATION</scope>
    <source>
        <strain evidence="2">SL10</strain>
    </source>
</reference>
<dbReference type="Gramene" id="ONIVA08G01410.1">
    <property type="protein sequence ID" value="ONIVA08G01410.1"/>
    <property type="gene ID" value="ONIVA08G01410"/>
</dbReference>
<feature type="region of interest" description="Disordered" evidence="1">
    <location>
        <begin position="54"/>
        <end position="78"/>
    </location>
</feature>
<evidence type="ECO:0000313" key="3">
    <source>
        <dbReference type="Proteomes" id="UP000006591"/>
    </source>
</evidence>
<evidence type="ECO:0000313" key="2">
    <source>
        <dbReference type="EnsemblPlants" id="ONIVA08G01410.1"/>
    </source>
</evidence>
<dbReference type="EnsemblPlants" id="ONIVA08G01410.1">
    <property type="protein sequence ID" value="ONIVA08G01410.1"/>
    <property type="gene ID" value="ONIVA08G01410"/>
</dbReference>
<keyword evidence="3" id="KW-1185">Reference proteome</keyword>
<organism evidence="2">
    <name type="scientific">Oryza nivara</name>
    <name type="common">Indian wild rice</name>
    <name type="synonym">Oryza sativa f. spontanea</name>
    <dbReference type="NCBI Taxonomy" id="4536"/>
    <lineage>
        <taxon>Eukaryota</taxon>
        <taxon>Viridiplantae</taxon>
        <taxon>Streptophyta</taxon>
        <taxon>Embryophyta</taxon>
        <taxon>Tracheophyta</taxon>
        <taxon>Spermatophyta</taxon>
        <taxon>Magnoliopsida</taxon>
        <taxon>Liliopsida</taxon>
        <taxon>Poales</taxon>
        <taxon>Poaceae</taxon>
        <taxon>BOP clade</taxon>
        <taxon>Oryzoideae</taxon>
        <taxon>Oryzeae</taxon>
        <taxon>Oryzinae</taxon>
        <taxon>Oryza</taxon>
    </lineage>
</organism>
<dbReference type="Proteomes" id="UP000006591">
    <property type="component" value="Chromosome 8"/>
</dbReference>
<feature type="compositionally biased region" description="Basic and acidic residues" evidence="1">
    <location>
        <begin position="55"/>
        <end position="64"/>
    </location>
</feature>
<sequence length="78" mass="8596">MARGLGVVGRAVDGAAGGLAFVRFERPPPAAEAFATLPHPLALLLAADLARQIRHPTERGERARERKRRHWGDEEYGR</sequence>
<name>A0A0E0I6Q8_ORYNI</name>
<proteinExistence type="predicted"/>
<evidence type="ECO:0000256" key="1">
    <source>
        <dbReference type="SAM" id="MobiDB-lite"/>
    </source>
</evidence>
<reference evidence="2" key="2">
    <citation type="submission" date="2018-04" db="EMBL/GenBank/DDBJ databases">
        <title>OnivRS2 (Oryza nivara Reference Sequence Version 2).</title>
        <authorList>
            <person name="Zhang J."/>
            <person name="Kudrna D."/>
            <person name="Lee S."/>
            <person name="Talag J."/>
            <person name="Rajasekar S."/>
            <person name="Welchert J."/>
            <person name="Hsing Y.-I."/>
            <person name="Wing R.A."/>
        </authorList>
    </citation>
    <scope>NUCLEOTIDE SEQUENCE [LARGE SCALE GENOMIC DNA]</scope>
    <source>
        <strain evidence="2">SL10</strain>
    </source>
</reference>
<dbReference type="AlphaFoldDB" id="A0A0E0I6Q8"/>
<accession>A0A0E0I6Q8</accession>